<dbReference type="Pfam" id="PF04642">
    <property type="entry name" value="DUF601"/>
    <property type="match status" value="1"/>
</dbReference>
<reference evidence="3" key="1">
    <citation type="journal article" date="2014" name="Nat. Commun.">
        <title>The emerging biofuel crop Camelina sativa retains a highly undifferentiated hexaploid genome structure.</title>
        <authorList>
            <person name="Kagale S."/>
            <person name="Koh C."/>
            <person name="Nixon J."/>
            <person name="Bollina V."/>
            <person name="Clarke W.E."/>
            <person name="Tuteja R."/>
            <person name="Spillane C."/>
            <person name="Robinson S.J."/>
            <person name="Links M.G."/>
            <person name="Clarke C."/>
            <person name="Higgins E.E."/>
            <person name="Huebert T."/>
            <person name="Sharpe A.G."/>
            <person name="Parkin I.A."/>
        </authorList>
    </citation>
    <scope>NUCLEOTIDE SEQUENCE [LARGE SCALE GENOMIC DNA]</scope>
    <source>
        <strain evidence="3">cv. DH55</strain>
    </source>
</reference>
<feature type="coiled-coil region" evidence="1">
    <location>
        <begin position="401"/>
        <end position="459"/>
    </location>
</feature>
<feature type="region of interest" description="Disordered" evidence="2">
    <location>
        <begin position="279"/>
        <end position="342"/>
    </location>
</feature>
<dbReference type="RefSeq" id="XP_019086295.1">
    <property type="nucleotide sequence ID" value="XM_019230750.1"/>
</dbReference>
<proteinExistence type="predicted"/>
<dbReference type="Proteomes" id="UP000694864">
    <property type="component" value="Chromosome 10"/>
</dbReference>
<protein>
    <submittedName>
        <fullName evidence="4">Uncharacterized protein At3g60930, chloroplastic-like</fullName>
    </submittedName>
</protein>
<accession>A0ABM1QHQ7</accession>
<evidence type="ECO:0000313" key="4">
    <source>
        <dbReference type="RefSeq" id="XP_019086295.1"/>
    </source>
</evidence>
<keyword evidence="3" id="KW-1185">Reference proteome</keyword>
<organism evidence="3 4">
    <name type="scientific">Camelina sativa</name>
    <name type="common">False flax</name>
    <name type="synonym">Myagrum sativum</name>
    <dbReference type="NCBI Taxonomy" id="90675"/>
    <lineage>
        <taxon>Eukaryota</taxon>
        <taxon>Viridiplantae</taxon>
        <taxon>Streptophyta</taxon>
        <taxon>Embryophyta</taxon>
        <taxon>Tracheophyta</taxon>
        <taxon>Spermatophyta</taxon>
        <taxon>Magnoliopsida</taxon>
        <taxon>eudicotyledons</taxon>
        <taxon>Gunneridae</taxon>
        <taxon>Pentapetalae</taxon>
        <taxon>rosids</taxon>
        <taxon>malvids</taxon>
        <taxon>Brassicales</taxon>
        <taxon>Brassicaceae</taxon>
        <taxon>Camelineae</taxon>
        <taxon>Camelina</taxon>
    </lineage>
</organism>
<evidence type="ECO:0000256" key="1">
    <source>
        <dbReference type="SAM" id="Coils"/>
    </source>
</evidence>
<dbReference type="InterPro" id="IPR006736">
    <property type="entry name" value="DUF601"/>
</dbReference>
<reference evidence="4" key="2">
    <citation type="submission" date="2025-08" db="UniProtKB">
        <authorList>
            <consortium name="RefSeq"/>
        </authorList>
    </citation>
    <scope>IDENTIFICATION</scope>
    <source>
        <tissue evidence="4">Leaf</tissue>
    </source>
</reference>
<evidence type="ECO:0000313" key="3">
    <source>
        <dbReference type="Proteomes" id="UP000694864"/>
    </source>
</evidence>
<sequence>MSPMKSSSGKTVKPLIPGDYGPHQLSILSAENIAEFRGSTGIPPEIEIRFPKAHESLENPPPGYCCAFEIFFSACGLSFPLPELIVKMMFELGFALPQMCPNFVRIVMCLQTLGEEFDYKLSLADFLQVYTVKTGRTKGTLYVSPLSGLKVFDDLPEKDEKWRKSYFFFPVNELTFGHLSNYFERGLICPTFCEIFSKFCSQGQIAWDSFLCERIRKSTVRLRGRSLICSDPISTLEMNNREERACRLAEKEAKLNMAAALAEGKARFPTKKSSLSALEVGGTPASPAGPSELLACASGPSTDPSESPVIVIADSSDEPREFAARPTSARKPSAPPASPADLMRSYTRPGLRIPAFADMSELNRANFLRFADKIAKLMIEFNSSVASYEDQLFAYPSSSEVSLLKERIADQEAQVAEYSRLEAENADTVVKAEQIRAQMKRAEVEVLDLRVANEDHRDKLKKAGDLYFEAAKDAKAAKNRVWREEKRITFEEREKLAPTNIRAAEIRANRMLVEEISRGEIQDMEAELGLLRGYEEEADRKVSQVTPRDLDLSAFSDILTDTPELLCDKHPLSVTIDESGTNLGQMSKQRMDDFLANTRSEAELAEMALVLSEAASDPPLPTQ</sequence>
<name>A0ABM1QHQ7_CAMSA</name>
<evidence type="ECO:0000256" key="2">
    <source>
        <dbReference type="SAM" id="MobiDB-lite"/>
    </source>
</evidence>
<gene>
    <name evidence="4" type="primary">LOC109126864</name>
</gene>
<dbReference type="GeneID" id="109126864"/>
<keyword evidence="1" id="KW-0175">Coiled coil</keyword>